<accession>A0A1M2V718</accession>
<reference evidence="2 3" key="1">
    <citation type="submission" date="2016-10" db="EMBL/GenBank/DDBJ databases">
        <title>Genome sequence of the basidiomycete white-rot fungus Trametes pubescens.</title>
        <authorList>
            <person name="Makela M.R."/>
            <person name="Granchi Z."/>
            <person name="Peng M."/>
            <person name="De Vries R.P."/>
            <person name="Grigoriev I."/>
            <person name="Riley R."/>
            <person name="Hilden K."/>
        </authorList>
    </citation>
    <scope>NUCLEOTIDE SEQUENCE [LARGE SCALE GENOMIC DNA]</scope>
    <source>
        <strain evidence="2 3">FBCC735</strain>
    </source>
</reference>
<comment type="caution">
    <text evidence="2">The sequence shown here is derived from an EMBL/GenBank/DDBJ whole genome shotgun (WGS) entry which is preliminary data.</text>
</comment>
<feature type="region of interest" description="Disordered" evidence="1">
    <location>
        <begin position="169"/>
        <end position="191"/>
    </location>
</feature>
<gene>
    <name evidence="2" type="ORF">TRAPUB_5997</name>
</gene>
<evidence type="ECO:0000313" key="2">
    <source>
        <dbReference type="EMBL" id="OJT03399.1"/>
    </source>
</evidence>
<dbReference type="OrthoDB" id="3069732at2759"/>
<dbReference type="Proteomes" id="UP000184267">
    <property type="component" value="Unassembled WGS sequence"/>
</dbReference>
<dbReference type="AlphaFoldDB" id="A0A1M2V718"/>
<feature type="compositionally biased region" description="Polar residues" evidence="1">
    <location>
        <begin position="261"/>
        <end position="273"/>
    </location>
</feature>
<evidence type="ECO:0000256" key="1">
    <source>
        <dbReference type="SAM" id="MobiDB-lite"/>
    </source>
</evidence>
<protein>
    <submittedName>
        <fullName evidence="2">Uncharacterized protein</fullName>
    </submittedName>
</protein>
<organism evidence="2 3">
    <name type="scientific">Trametes pubescens</name>
    <name type="common">White-rot fungus</name>
    <dbReference type="NCBI Taxonomy" id="154538"/>
    <lineage>
        <taxon>Eukaryota</taxon>
        <taxon>Fungi</taxon>
        <taxon>Dikarya</taxon>
        <taxon>Basidiomycota</taxon>
        <taxon>Agaricomycotina</taxon>
        <taxon>Agaricomycetes</taxon>
        <taxon>Polyporales</taxon>
        <taxon>Polyporaceae</taxon>
        <taxon>Trametes</taxon>
    </lineage>
</organism>
<feature type="region of interest" description="Disordered" evidence="1">
    <location>
        <begin position="261"/>
        <end position="284"/>
    </location>
</feature>
<dbReference type="STRING" id="154538.A0A1M2V718"/>
<proteinExistence type="predicted"/>
<evidence type="ECO:0000313" key="3">
    <source>
        <dbReference type="Proteomes" id="UP000184267"/>
    </source>
</evidence>
<name>A0A1M2V718_TRAPU</name>
<feature type="region of interest" description="Disordered" evidence="1">
    <location>
        <begin position="116"/>
        <end position="147"/>
    </location>
</feature>
<keyword evidence="3" id="KW-1185">Reference proteome</keyword>
<sequence>MDWKVREVVVARDEAIYLCGTESRGPCYAYEAASATVRNFVAKSRVCGHHRKSSSLIPMNSNGSVGSLHRMGIPMTAEARKGLGLCAGVDPEDPDSDIPLELQVILSGQFDDDMSRPLDDTLSFRAPPSPGLPPKTALPLPQTEAESEPEFEHELPQVPVFLPFDVEDNQADVDDGEGGHGSASEDDTKKSFDFTGELQKLKESGESDRHSFVEQLENAFKTPARIELGFDFGIEEGMLAPHLPAFPQNLRVVPSVEDVPQSFSHSGGTSSMFGSDETGNRDSGIFQDQEQDISFMMRELEDECCVYPEPYVRRPCGPSSRTSI</sequence>
<dbReference type="EMBL" id="MNAD01001616">
    <property type="protein sequence ID" value="OJT03399.1"/>
    <property type="molecule type" value="Genomic_DNA"/>
</dbReference>